<name>X1GHI2_9ZZZZ</name>
<comment type="caution">
    <text evidence="1">The sequence shown here is derived from an EMBL/GenBank/DDBJ whole genome shotgun (WGS) entry which is preliminary data.</text>
</comment>
<organism evidence="1">
    <name type="scientific">marine sediment metagenome</name>
    <dbReference type="NCBI Taxonomy" id="412755"/>
    <lineage>
        <taxon>unclassified sequences</taxon>
        <taxon>metagenomes</taxon>
        <taxon>ecological metagenomes</taxon>
    </lineage>
</organism>
<gene>
    <name evidence="1" type="ORF">S03H2_23733</name>
</gene>
<protein>
    <submittedName>
        <fullName evidence="1">Uncharacterized protein</fullName>
    </submittedName>
</protein>
<sequence>MHADNYYCFTVYHDNEQEEAGDTLTHTFIKTPWSYCECRYFYFWGKAGDTVCQSDTPCFQLHMNCLPAPPEQSLGSEDCQKEHDGSLGFCQGWNAVSQTFSPDHGYLATGLNLLLTKYALNLYGPLIVEISLPAVNCWEAEVIWSATMESYDLPAPGNYRWTH</sequence>
<proteinExistence type="predicted"/>
<reference evidence="1" key="1">
    <citation type="journal article" date="2014" name="Front. Microbiol.">
        <title>High frequency of phylogenetically diverse reductive dehalogenase-homologous genes in deep subseafloor sedimentary metagenomes.</title>
        <authorList>
            <person name="Kawai M."/>
            <person name="Futagami T."/>
            <person name="Toyoda A."/>
            <person name="Takaki Y."/>
            <person name="Nishi S."/>
            <person name="Hori S."/>
            <person name="Arai W."/>
            <person name="Tsubouchi T."/>
            <person name="Morono Y."/>
            <person name="Uchiyama I."/>
            <person name="Ito T."/>
            <person name="Fujiyama A."/>
            <person name="Inagaki F."/>
            <person name="Takami H."/>
        </authorList>
    </citation>
    <scope>NUCLEOTIDE SEQUENCE</scope>
    <source>
        <strain evidence="1">Expedition CK06-06</strain>
    </source>
</reference>
<accession>X1GHI2</accession>
<evidence type="ECO:0000313" key="1">
    <source>
        <dbReference type="EMBL" id="GAH32453.1"/>
    </source>
</evidence>
<dbReference type="AlphaFoldDB" id="X1GHI2"/>
<dbReference type="EMBL" id="BARU01013022">
    <property type="protein sequence ID" value="GAH32453.1"/>
    <property type="molecule type" value="Genomic_DNA"/>
</dbReference>
<feature type="non-terminal residue" evidence="1">
    <location>
        <position position="163"/>
    </location>
</feature>